<feature type="signal peptide" evidence="1">
    <location>
        <begin position="1"/>
        <end position="17"/>
    </location>
</feature>
<accession>A0ABW1XM03</accession>
<keyword evidence="1" id="KW-0732">Signal</keyword>
<proteinExistence type="predicted"/>
<organism evidence="3 4">
    <name type="scientific">Pseudobowmanella zhangzhouensis</name>
    <dbReference type="NCBI Taxonomy" id="1537679"/>
    <lineage>
        <taxon>Bacteria</taxon>
        <taxon>Pseudomonadati</taxon>
        <taxon>Pseudomonadota</taxon>
        <taxon>Gammaproteobacteria</taxon>
        <taxon>Alteromonadales</taxon>
        <taxon>Alteromonadaceae</taxon>
    </lineage>
</organism>
<dbReference type="InterPro" id="IPR001279">
    <property type="entry name" value="Metallo-B-lactamas"/>
</dbReference>
<feature type="chain" id="PRO_5047107920" evidence="1">
    <location>
        <begin position="18"/>
        <end position="360"/>
    </location>
</feature>
<dbReference type="PROSITE" id="PS51257">
    <property type="entry name" value="PROKAR_LIPOPROTEIN"/>
    <property type="match status" value="1"/>
</dbReference>
<protein>
    <submittedName>
        <fullName evidence="3">MBL fold metallo-hydrolase</fullName>
    </submittedName>
</protein>
<dbReference type="PANTHER" id="PTHR15032">
    <property type="entry name" value="N-ACYL-PHOSPHATIDYLETHANOLAMINE-HYDROLYZING PHOSPHOLIPASE D"/>
    <property type="match status" value="1"/>
</dbReference>
<dbReference type="Pfam" id="PF12706">
    <property type="entry name" value="Lactamase_B_2"/>
    <property type="match status" value="1"/>
</dbReference>
<sequence>MQRIILGLLLTTLTGCAANHVSRLDGEGTTIKHSSHEGQQQRVTNLFTGKHDYPVTCSADCYPPHPQVVCEQPAENCQYTGPKRPAISGSGFTVRWLGHASFLIQTANNTSLLLDPVSDQFDWPVDWAFRLSDGFFRNPPAWPADDELQQVEAVLYSHVHYDHFNKADINALGTKPHYLVPLNFAEHFPSGGYHITEMAWYANTSLNDLTIHFVPANHFSSRIWVPYLYEDQNKTLWGGWVIEQGGKRLFFAGDTGYSPHFKKIQQRYGDMDVCLLPIASYYHPQDGEWYCYVHTTPEDALIAAQELGCKVMIPWGYGNASWKMGDISSHSPLLRLLHMQQEMNATTPLLILNEGDEVAL</sequence>
<evidence type="ECO:0000256" key="1">
    <source>
        <dbReference type="SAM" id="SignalP"/>
    </source>
</evidence>
<dbReference type="Gene3D" id="3.60.15.10">
    <property type="entry name" value="Ribonuclease Z/Hydroxyacylglutathione hydrolase-like"/>
    <property type="match status" value="1"/>
</dbReference>
<reference evidence="4" key="1">
    <citation type="journal article" date="2019" name="Int. J. Syst. Evol. Microbiol.">
        <title>The Global Catalogue of Microorganisms (GCM) 10K type strain sequencing project: providing services to taxonomists for standard genome sequencing and annotation.</title>
        <authorList>
            <consortium name="The Broad Institute Genomics Platform"/>
            <consortium name="The Broad Institute Genome Sequencing Center for Infectious Disease"/>
            <person name="Wu L."/>
            <person name="Ma J."/>
        </authorList>
    </citation>
    <scope>NUCLEOTIDE SEQUENCE [LARGE SCALE GENOMIC DNA]</scope>
    <source>
        <strain evidence="4">CGMCC 1.16031</strain>
    </source>
</reference>
<dbReference type="PANTHER" id="PTHR15032:SF36">
    <property type="entry name" value="METALLO-BETA-LACTAMASE DOMAIN-CONTAINING PROTEIN"/>
    <property type="match status" value="1"/>
</dbReference>
<evidence type="ECO:0000313" key="3">
    <source>
        <dbReference type="EMBL" id="MFC6440283.1"/>
    </source>
</evidence>
<dbReference type="SUPFAM" id="SSF56281">
    <property type="entry name" value="Metallo-hydrolase/oxidoreductase"/>
    <property type="match status" value="1"/>
</dbReference>
<dbReference type="Proteomes" id="UP001596364">
    <property type="component" value="Unassembled WGS sequence"/>
</dbReference>
<keyword evidence="4" id="KW-1185">Reference proteome</keyword>
<comment type="caution">
    <text evidence="3">The sequence shown here is derived from an EMBL/GenBank/DDBJ whole genome shotgun (WGS) entry which is preliminary data.</text>
</comment>
<evidence type="ECO:0000313" key="4">
    <source>
        <dbReference type="Proteomes" id="UP001596364"/>
    </source>
</evidence>
<evidence type="ECO:0000259" key="2">
    <source>
        <dbReference type="Pfam" id="PF12706"/>
    </source>
</evidence>
<feature type="domain" description="Metallo-beta-lactamase" evidence="2">
    <location>
        <begin position="112"/>
        <end position="314"/>
    </location>
</feature>
<gene>
    <name evidence="3" type="ORF">ACFP85_08995</name>
</gene>
<dbReference type="EMBL" id="JBHSUS010000001">
    <property type="protein sequence ID" value="MFC6440283.1"/>
    <property type="molecule type" value="Genomic_DNA"/>
</dbReference>
<name>A0ABW1XM03_9ALTE</name>
<dbReference type="InterPro" id="IPR036866">
    <property type="entry name" value="RibonucZ/Hydroxyglut_hydro"/>
</dbReference>
<dbReference type="RefSeq" id="WP_131258085.1">
    <property type="nucleotide sequence ID" value="NZ_JBHSUS010000001.1"/>
</dbReference>